<dbReference type="SUPFAM" id="SSF52091">
    <property type="entry name" value="SpoIIaa-like"/>
    <property type="match status" value="1"/>
</dbReference>
<organism evidence="4 5">
    <name type="scientific">Streptosporangium subroseum</name>
    <dbReference type="NCBI Taxonomy" id="106412"/>
    <lineage>
        <taxon>Bacteria</taxon>
        <taxon>Bacillati</taxon>
        <taxon>Actinomycetota</taxon>
        <taxon>Actinomycetes</taxon>
        <taxon>Streptosporangiales</taxon>
        <taxon>Streptosporangiaceae</taxon>
        <taxon>Streptosporangium</taxon>
    </lineage>
</organism>
<name>A0A239PD25_9ACTN</name>
<dbReference type="EMBL" id="FZOD01000115">
    <property type="protein sequence ID" value="SNT64309.1"/>
    <property type="molecule type" value="Genomic_DNA"/>
</dbReference>
<evidence type="ECO:0000313" key="4">
    <source>
        <dbReference type="EMBL" id="SNT64309.1"/>
    </source>
</evidence>
<dbReference type="OrthoDB" id="4249752at2"/>
<dbReference type="CDD" id="cd07043">
    <property type="entry name" value="STAS_anti-anti-sigma_factors"/>
    <property type="match status" value="1"/>
</dbReference>
<dbReference type="InterPro" id="IPR036513">
    <property type="entry name" value="STAS_dom_sf"/>
</dbReference>
<dbReference type="AlphaFoldDB" id="A0A239PD25"/>
<gene>
    <name evidence="4" type="ORF">SAMN05216276_111512</name>
</gene>
<sequence>MDDSAEPRFPLTAATRAGTLVMHAGGALDFEQAPRFQREIEAALATPRLSTLIIEVSQVSFWDSSGLSGLLVAFQQARTAGIHLILAGVDINLRRRLTITGLVHLFDIRPTLAHALQYPDSSPTA</sequence>
<evidence type="ECO:0000313" key="5">
    <source>
        <dbReference type="Proteomes" id="UP000198282"/>
    </source>
</evidence>
<dbReference type="InterPro" id="IPR002645">
    <property type="entry name" value="STAS_dom"/>
</dbReference>
<dbReference type="RefSeq" id="WP_143653685.1">
    <property type="nucleotide sequence ID" value="NZ_FZOD01000115.1"/>
</dbReference>
<evidence type="ECO:0000256" key="1">
    <source>
        <dbReference type="ARBA" id="ARBA00009013"/>
    </source>
</evidence>
<evidence type="ECO:0000259" key="3">
    <source>
        <dbReference type="PROSITE" id="PS50801"/>
    </source>
</evidence>
<dbReference type="PANTHER" id="PTHR33495">
    <property type="entry name" value="ANTI-SIGMA FACTOR ANTAGONIST TM_1081-RELATED-RELATED"/>
    <property type="match status" value="1"/>
</dbReference>
<reference evidence="4 5" key="1">
    <citation type="submission" date="2017-06" db="EMBL/GenBank/DDBJ databases">
        <authorList>
            <person name="Kim H.J."/>
            <person name="Triplett B.A."/>
        </authorList>
    </citation>
    <scope>NUCLEOTIDE SEQUENCE [LARGE SCALE GENOMIC DNA]</scope>
    <source>
        <strain evidence="4 5">CGMCC 4.2132</strain>
    </source>
</reference>
<dbReference type="NCBIfam" id="TIGR00377">
    <property type="entry name" value="ant_ant_sig"/>
    <property type="match status" value="1"/>
</dbReference>
<dbReference type="Pfam" id="PF01740">
    <property type="entry name" value="STAS"/>
    <property type="match status" value="1"/>
</dbReference>
<feature type="domain" description="STAS" evidence="3">
    <location>
        <begin position="9"/>
        <end position="119"/>
    </location>
</feature>
<dbReference type="Proteomes" id="UP000198282">
    <property type="component" value="Unassembled WGS sequence"/>
</dbReference>
<evidence type="ECO:0000256" key="2">
    <source>
        <dbReference type="RuleBase" id="RU003749"/>
    </source>
</evidence>
<dbReference type="PROSITE" id="PS50801">
    <property type="entry name" value="STAS"/>
    <property type="match status" value="1"/>
</dbReference>
<dbReference type="GO" id="GO:0043856">
    <property type="term" value="F:anti-sigma factor antagonist activity"/>
    <property type="evidence" value="ECO:0007669"/>
    <property type="project" value="InterPro"/>
</dbReference>
<keyword evidence="5" id="KW-1185">Reference proteome</keyword>
<proteinExistence type="inferred from homology"/>
<dbReference type="Gene3D" id="3.30.750.24">
    <property type="entry name" value="STAS domain"/>
    <property type="match status" value="1"/>
</dbReference>
<dbReference type="InterPro" id="IPR003658">
    <property type="entry name" value="Anti-sigma_ant"/>
</dbReference>
<accession>A0A239PD25</accession>
<dbReference type="PANTHER" id="PTHR33495:SF2">
    <property type="entry name" value="ANTI-SIGMA FACTOR ANTAGONIST TM_1081-RELATED"/>
    <property type="match status" value="1"/>
</dbReference>
<protein>
    <recommendedName>
        <fullName evidence="2">Anti-sigma factor antagonist</fullName>
    </recommendedName>
</protein>
<comment type="similarity">
    <text evidence="1 2">Belongs to the anti-sigma-factor antagonist family.</text>
</comment>